<sequence>MTNKVTITIDSILRNGQDKTITVKGWAFDQENKVAPVITVKPSPNAEVEIVQFYRMDVNILFDLPNEMNVGFEITIKPKTSNGKVLVQFTANEVITEYSVKLGKKYPIELGTETPTQLKISKIRKGLGYLRRNGVKNALNRYKLEKFINGDEYRAWITQNENRPITELVAEIEQFKIQPLISIVMPVYNVETKWLAKCIESVQKQLYENWELCICDDASTNTEVKKTLERFASRDERIKIVYRQTNGHISVASNDALKLASGEFVALLDNDDELAINALSEVVKIINQTPDVDFIYSDEDKINEDGNRFEPAFKPDWSPDLLMGTNYISHLSVYRRDLLLNLEGFRTGVEGSQDYDLVLRYTEQIPEKNIKHIPKVLYHWRTLPGSTASSASEKIYADEVGVKVLKDALHRRGIPGYVSKGIAPGFYAISYDVMNEELVSIIIPTRNGYEDVKTCVDSIIDKTTYSNYEIIIADNDSDDPKMDELYASYQRKLGSRFIVDEIDIPFNYSRINNIAASKAKGKYLLFLNNDTQVIAPEWMTRMVSYGQFERVGCVGAKLYYPDHTIQHAGVIMGLGDVAGHGHHYFPDKDLGYFGRLYLDVDYLAVTAACVLVKSVDFEMVGGFDEEFTIAFNDVDLCMKVYELGRYNVWAHQAELYHFESKSRGYENTPEKMTRFDGEKKLLQKKWRKYIDNDPFYSPNLTRGTGNFTIRIES</sequence>
<keyword evidence="3" id="KW-1185">Reference proteome</keyword>
<dbReference type="STRING" id="1131292.BCR24_04465"/>
<dbReference type="InterPro" id="IPR029044">
    <property type="entry name" value="Nucleotide-diphossugar_trans"/>
</dbReference>
<dbReference type="CDD" id="cd04186">
    <property type="entry name" value="GT_2_like_c"/>
    <property type="match status" value="1"/>
</dbReference>
<dbReference type="AlphaFoldDB" id="A0A1E5HAP2"/>
<accession>A0A1E5HAP2</accession>
<dbReference type="PANTHER" id="PTHR43179">
    <property type="entry name" value="RHAMNOSYLTRANSFERASE WBBL"/>
    <property type="match status" value="1"/>
</dbReference>
<dbReference type="EMBL" id="MIKC01000034">
    <property type="protein sequence ID" value="OEG21963.1"/>
    <property type="molecule type" value="Genomic_DNA"/>
</dbReference>
<dbReference type="Proteomes" id="UP000094469">
    <property type="component" value="Unassembled WGS sequence"/>
</dbReference>
<proteinExistence type="predicted"/>
<dbReference type="OrthoDB" id="8773442at2"/>
<evidence type="ECO:0000313" key="2">
    <source>
        <dbReference type="EMBL" id="OEG21963.1"/>
    </source>
</evidence>
<name>A0A1E5HAP2_9ENTE</name>
<feature type="domain" description="Glycosyltransferase 2-like" evidence="1">
    <location>
        <begin position="440"/>
        <end position="561"/>
    </location>
</feature>
<protein>
    <submittedName>
        <fullName evidence="2">Glycosyl transferase family 2</fullName>
    </submittedName>
</protein>
<evidence type="ECO:0000313" key="3">
    <source>
        <dbReference type="Proteomes" id="UP000094469"/>
    </source>
</evidence>
<feature type="domain" description="Glycosyltransferase 2-like" evidence="1">
    <location>
        <begin position="182"/>
        <end position="339"/>
    </location>
</feature>
<dbReference type="InterPro" id="IPR001173">
    <property type="entry name" value="Glyco_trans_2-like"/>
</dbReference>
<dbReference type="SUPFAM" id="SSF53448">
    <property type="entry name" value="Nucleotide-diphospho-sugar transferases"/>
    <property type="match status" value="2"/>
</dbReference>
<dbReference type="CDD" id="cd04184">
    <property type="entry name" value="GT2_RfbC_Mx_like"/>
    <property type="match status" value="1"/>
</dbReference>
<keyword evidence="2" id="KW-0808">Transferase</keyword>
<dbReference type="PANTHER" id="PTHR43179:SF7">
    <property type="entry name" value="RHAMNOSYLTRANSFERASE WBBL"/>
    <property type="match status" value="1"/>
</dbReference>
<dbReference type="GO" id="GO:0016757">
    <property type="term" value="F:glycosyltransferase activity"/>
    <property type="evidence" value="ECO:0007669"/>
    <property type="project" value="UniProtKB-KW"/>
</dbReference>
<dbReference type="Pfam" id="PF00535">
    <property type="entry name" value="Glycos_transf_2"/>
    <property type="match status" value="2"/>
</dbReference>
<dbReference type="Gene3D" id="3.90.550.10">
    <property type="entry name" value="Spore Coat Polysaccharide Biosynthesis Protein SpsA, Chain A"/>
    <property type="match status" value="2"/>
</dbReference>
<reference evidence="3" key="1">
    <citation type="submission" date="2016-09" db="EMBL/GenBank/DDBJ databases">
        <authorList>
            <person name="Gulvik C.A."/>
        </authorList>
    </citation>
    <scope>NUCLEOTIDE SEQUENCE [LARGE SCALE GENOMIC DNA]</scope>
    <source>
        <strain evidence="3">LMG 26676</strain>
    </source>
</reference>
<comment type="caution">
    <text evidence="2">The sequence shown here is derived from an EMBL/GenBank/DDBJ whole genome shotgun (WGS) entry which is preliminary data.</text>
</comment>
<organism evidence="2 3">
    <name type="scientific">Enterococcus ureilyticus</name>
    <dbReference type="NCBI Taxonomy" id="1131292"/>
    <lineage>
        <taxon>Bacteria</taxon>
        <taxon>Bacillati</taxon>
        <taxon>Bacillota</taxon>
        <taxon>Bacilli</taxon>
        <taxon>Lactobacillales</taxon>
        <taxon>Enterococcaceae</taxon>
        <taxon>Enterococcus</taxon>
    </lineage>
</organism>
<evidence type="ECO:0000259" key="1">
    <source>
        <dbReference type="Pfam" id="PF00535"/>
    </source>
</evidence>
<gene>
    <name evidence="2" type="ORF">BCR24_04465</name>
</gene>